<dbReference type="AlphaFoldDB" id="A0A2U3KHZ8"/>
<dbReference type="GO" id="GO:0006813">
    <property type="term" value="P:potassium ion transport"/>
    <property type="evidence" value="ECO:0007669"/>
    <property type="project" value="InterPro"/>
</dbReference>
<protein>
    <submittedName>
        <fullName evidence="5">TrkA-N</fullName>
    </submittedName>
</protein>
<feature type="transmembrane region" description="Helical" evidence="2">
    <location>
        <begin position="61"/>
        <end position="86"/>
    </location>
</feature>
<feature type="domain" description="RCK N-terminal" evidence="3">
    <location>
        <begin position="107"/>
        <end position="224"/>
    </location>
</feature>
<dbReference type="SUPFAM" id="SSF116726">
    <property type="entry name" value="TrkA C-terminal domain-like"/>
    <property type="match status" value="1"/>
</dbReference>
<dbReference type="InterPro" id="IPR003148">
    <property type="entry name" value="RCK_N"/>
</dbReference>
<dbReference type="Pfam" id="PF02080">
    <property type="entry name" value="TrkA_C"/>
    <property type="match status" value="1"/>
</dbReference>
<accession>A0A2U3KHZ8</accession>
<sequence length="332" mass="36836">MKAFRNLRVIGALLLLVMAVGTAGYHYIEGWPWFDGFYMVVTTLTTIGYQEVHPLSHAGRVFNVFVILSGVSLLLLGVGSLSQALLEFELHNFFGRRRMEREIGRLDGHYIICGMGRVGRSVARELAQKPVPFVIIENAEAKRQRYASENWLAIAGDATQEQTLRQAQIERARGLIAATTTDATNLYIVLTARGLNPRLTIIARVSEDNAEKHLLTAGADSVVSPYSFAGRRIAQSLLRPHVVSFLDTATTHLGMDLEIGEIQIMPNSVFAGKTIENSHIRQERGVIVLAIKRREGMRFNPAPDERIEPDDCLIAMGEPAQLRQLEQMAASS</sequence>
<dbReference type="PROSITE" id="PS51202">
    <property type="entry name" value="RCK_C"/>
    <property type="match status" value="1"/>
</dbReference>
<dbReference type="PANTHER" id="PTHR43833">
    <property type="entry name" value="POTASSIUM CHANNEL PROTEIN 2-RELATED-RELATED"/>
    <property type="match status" value="1"/>
</dbReference>
<dbReference type="SUPFAM" id="SSF81324">
    <property type="entry name" value="Voltage-gated potassium channels"/>
    <property type="match status" value="1"/>
</dbReference>
<dbReference type="EMBL" id="OMOD01000119">
    <property type="protein sequence ID" value="SPF39299.1"/>
    <property type="molecule type" value="Genomic_DNA"/>
</dbReference>
<reference evidence="6" key="1">
    <citation type="submission" date="2018-02" db="EMBL/GenBank/DDBJ databases">
        <authorList>
            <person name="Hausmann B."/>
        </authorList>
    </citation>
    <scope>NUCLEOTIDE SEQUENCE [LARGE SCALE GENOMIC DNA]</scope>
    <source>
        <strain evidence="6">Peat soil MAG SbA1</strain>
    </source>
</reference>
<dbReference type="Proteomes" id="UP000238701">
    <property type="component" value="Unassembled WGS sequence"/>
</dbReference>
<dbReference type="Gene3D" id="1.10.287.70">
    <property type="match status" value="1"/>
</dbReference>
<evidence type="ECO:0000256" key="2">
    <source>
        <dbReference type="SAM" id="Phobius"/>
    </source>
</evidence>
<evidence type="ECO:0000259" key="4">
    <source>
        <dbReference type="PROSITE" id="PS51202"/>
    </source>
</evidence>
<evidence type="ECO:0000259" key="3">
    <source>
        <dbReference type="PROSITE" id="PS51201"/>
    </source>
</evidence>
<gene>
    <name evidence="5" type="ORF">SBA1_270014</name>
</gene>
<dbReference type="InterPro" id="IPR036721">
    <property type="entry name" value="RCK_C_sf"/>
</dbReference>
<keyword evidence="2" id="KW-1133">Transmembrane helix</keyword>
<dbReference type="GO" id="GO:0008324">
    <property type="term" value="F:monoatomic cation transmembrane transporter activity"/>
    <property type="evidence" value="ECO:0007669"/>
    <property type="project" value="InterPro"/>
</dbReference>
<dbReference type="PANTHER" id="PTHR43833:SF9">
    <property type="entry name" value="POTASSIUM CHANNEL PROTEIN YUGO-RELATED"/>
    <property type="match status" value="1"/>
</dbReference>
<dbReference type="OrthoDB" id="9785285at2"/>
<dbReference type="PROSITE" id="PS51201">
    <property type="entry name" value="RCK_N"/>
    <property type="match status" value="1"/>
</dbReference>
<dbReference type="InterPro" id="IPR006037">
    <property type="entry name" value="RCK_C"/>
</dbReference>
<dbReference type="Pfam" id="PF07885">
    <property type="entry name" value="Ion_trans_2"/>
    <property type="match status" value="1"/>
</dbReference>
<dbReference type="Gene3D" id="3.30.70.1450">
    <property type="entry name" value="Regulator of K+ conductance, C-terminal domain"/>
    <property type="match status" value="1"/>
</dbReference>
<evidence type="ECO:0000256" key="1">
    <source>
        <dbReference type="ARBA" id="ARBA00004651"/>
    </source>
</evidence>
<feature type="transmembrane region" description="Helical" evidence="2">
    <location>
        <begin position="31"/>
        <end position="49"/>
    </location>
</feature>
<keyword evidence="2" id="KW-0812">Transmembrane</keyword>
<organism evidence="5 6">
    <name type="scientific">Candidatus Sulfotelmatobacter kueseliae</name>
    <dbReference type="NCBI Taxonomy" id="2042962"/>
    <lineage>
        <taxon>Bacteria</taxon>
        <taxon>Pseudomonadati</taxon>
        <taxon>Acidobacteriota</taxon>
        <taxon>Terriglobia</taxon>
        <taxon>Terriglobales</taxon>
        <taxon>Candidatus Korobacteraceae</taxon>
        <taxon>Candidatus Sulfotelmatobacter</taxon>
    </lineage>
</organism>
<dbReference type="Pfam" id="PF02254">
    <property type="entry name" value="TrkA_N"/>
    <property type="match status" value="1"/>
</dbReference>
<proteinExistence type="predicted"/>
<comment type="subcellular location">
    <subcellularLocation>
        <location evidence="1">Cell membrane</location>
        <topology evidence="1">Multi-pass membrane protein</topology>
    </subcellularLocation>
</comment>
<dbReference type="InterPro" id="IPR013099">
    <property type="entry name" value="K_chnl_dom"/>
</dbReference>
<feature type="transmembrane region" description="Helical" evidence="2">
    <location>
        <begin position="7"/>
        <end position="25"/>
    </location>
</feature>
<evidence type="ECO:0000313" key="6">
    <source>
        <dbReference type="Proteomes" id="UP000238701"/>
    </source>
</evidence>
<dbReference type="GO" id="GO:0005886">
    <property type="term" value="C:plasma membrane"/>
    <property type="evidence" value="ECO:0007669"/>
    <property type="project" value="UniProtKB-SubCell"/>
</dbReference>
<feature type="domain" description="RCK C-terminal" evidence="4">
    <location>
        <begin position="246"/>
        <end position="331"/>
    </location>
</feature>
<dbReference type="SUPFAM" id="SSF51735">
    <property type="entry name" value="NAD(P)-binding Rossmann-fold domains"/>
    <property type="match status" value="1"/>
</dbReference>
<dbReference type="Gene3D" id="3.40.50.720">
    <property type="entry name" value="NAD(P)-binding Rossmann-like Domain"/>
    <property type="match status" value="1"/>
</dbReference>
<evidence type="ECO:0000313" key="5">
    <source>
        <dbReference type="EMBL" id="SPF39299.1"/>
    </source>
</evidence>
<dbReference type="InterPro" id="IPR050721">
    <property type="entry name" value="Trk_Ktr_HKT_K-transport"/>
</dbReference>
<keyword evidence="2" id="KW-0472">Membrane</keyword>
<dbReference type="InterPro" id="IPR036291">
    <property type="entry name" value="NAD(P)-bd_dom_sf"/>
</dbReference>
<name>A0A2U3KHZ8_9BACT</name>